<accession>A0A9X1TXB1</accession>
<dbReference type="RefSeq" id="WP_235066170.1">
    <property type="nucleotide sequence ID" value="NZ_JAKFGM010000001.1"/>
</dbReference>
<proteinExistence type="predicted"/>
<gene>
    <name evidence="2" type="ORF">LVY65_01110</name>
</gene>
<organism evidence="2 3">
    <name type="scientific">Sphingomonas cremea</name>
    <dbReference type="NCBI Taxonomy" id="2904799"/>
    <lineage>
        <taxon>Bacteria</taxon>
        <taxon>Pseudomonadati</taxon>
        <taxon>Pseudomonadota</taxon>
        <taxon>Alphaproteobacteria</taxon>
        <taxon>Sphingomonadales</taxon>
        <taxon>Sphingomonadaceae</taxon>
        <taxon>Sphingomonas</taxon>
    </lineage>
</organism>
<dbReference type="Proteomes" id="UP001139410">
    <property type="component" value="Unassembled WGS sequence"/>
</dbReference>
<protein>
    <submittedName>
        <fullName evidence="2">Uncharacterized protein</fullName>
    </submittedName>
</protein>
<dbReference type="EMBL" id="JAKFGM010000001">
    <property type="protein sequence ID" value="MCF2513667.1"/>
    <property type="molecule type" value="Genomic_DNA"/>
</dbReference>
<feature type="compositionally biased region" description="Basic and acidic residues" evidence="1">
    <location>
        <begin position="1"/>
        <end position="21"/>
    </location>
</feature>
<dbReference type="AlphaFoldDB" id="A0A9X1TXB1"/>
<name>A0A9X1TXB1_9SPHN</name>
<feature type="region of interest" description="Disordered" evidence="1">
    <location>
        <begin position="1"/>
        <end position="48"/>
    </location>
</feature>
<keyword evidence="3" id="KW-1185">Reference proteome</keyword>
<evidence type="ECO:0000256" key="1">
    <source>
        <dbReference type="SAM" id="MobiDB-lite"/>
    </source>
</evidence>
<reference evidence="2" key="1">
    <citation type="submission" date="2022-01" db="EMBL/GenBank/DDBJ databases">
        <authorList>
            <person name="Jo J.-H."/>
            <person name="Im W.-T."/>
        </authorList>
    </citation>
    <scope>NUCLEOTIDE SEQUENCE</scope>
    <source>
        <strain evidence="2">G124</strain>
    </source>
</reference>
<evidence type="ECO:0000313" key="2">
    <source>
        <dbReference type="EMBL" id="MCF2513667.1"/>
    </source>
</evidence>
<evidence type="ECO:0000313" key="3">
    <source>
        <dbReference type="Proteomes" id="UP001139410"/>
    </source>
</evidence>
<sequence length="48" mass="5339">MSDSEKSETYSEEETRARAEATLKVMLATPHKPHKKSAEPKRGAPKAK</sequence>
<comment type="caution">
    <text evidence="2">The sequence shown here is derived from an EMBL/GenBank/DDBJ whole genome shotgun (WGS) entry which is preliminary data.</text>
</comment>